<evidence type="ECO:0000313" key="2">
    <source>
        <dbReference type="Proteomes" id="UP000583556"/>
    </source>
</evidence>
<accession>A0A7Y0GC21</accession>
<sequence length="274" mass="27712">MRSISNFPLLLIAVVIPQTDAVAQELVLRPRTSASPDGSGEVFGGAEYRRGDYGTGAKVETVATTVGVSVRKGRVRFAVAVPYVQTTAPVDVVLSQGGLFGTPLLASGRTDTRRTKREGIGDANVQMAYGLPIAGFAASLGAGLKIPTASRSKGLGTGKANYVVNAQVSRAIGGGVAPFASVGYSIIGKPSDVAVHNVLSGSAGARVGLGHGVDGILSYSYEQSATRALADSQSVAVGLGVSLRPKLRVGIQGEAGLSRGAANTTLGLMIGAGF</sequence>
<keyword evidence="2" id="KW-1185">Reference proteome</keyword>
<organism evidence="1 2">
    <name type="scientific">Novosphingobium olei</name>
    <dbReference type="NCBI Taxonomy" id="2728851"/>
    <lineage>
        <taxon>Bacteria</taxon>
        <taxon>Pseudomonadati</taxon>
        <taxon>Pseudomonadota</taxon>
        <taxon>Alphaproteobacteria</taxon>
        <taxon>Sphingomonadales</taxon>
        <taxon>Sphingomonadaceae</taxon>
        <taxon>Novosphingobium</taxon>
    </lineage>
</organism>
<protein>
    <submittedName>
        <fullName evidence="1">Uncharacterized protein</fullName>
    </submittedName>
</protein>
<dbReference type="EMBL" id="JABBGM010000012">
    <property type="protein sequence ID" value="NML95723.1"/>
    <property type="molecule type" value="Genomic_DNA"/>
</dbReference>
<proteinExistence type="predicted"/>
<reference evidence="1 2" key="1">
    <citation type="submission" date="2020-04" db="EMBL/GenBank/DDBJ databases">
        <title>Novosphingobium sp. TW-4 isolated from soil.</title>
        <authorList>
            <person name="Dahal R.H."/>
            <person name="Chaudhary D.K."/>
        </authorList>
    </citation>
    <scope>NUCLEOTIDE SEQUENCE [LARGE SCALE GENOMIC DNA]</scope>
    <source>
        <strain evidence="1 2">TW-4</strain>
    </source>
</reference>
<gene>
    <name evidence="1" type="ORF">HHL27_18785</name>
</gene>
<dbReference type="RefSeq" id="WP_169494930.1">
    <property type="nucleotide sequence ID" value="NZ_JABBGM010000012.1"/>
</dbReference>
<dbReference type="AlphaFoldDB" id="A0A7Y0GC21"/>
<name>A0A7Y0GC21_9SPHN</name>
<comment type="caution">
    <text evidence="1">The sequence shown here is derived from an EMBL/GenBank/DDBJ whole genome shotgun (WGS) entry which is preliminary data.</text>
</comment>
<evidence type="ECO:0000313" key="1">
    <source>
        <dbReference type="EMBL" id="NML95723.1"/>
    </source>
</evidence>
<dbReference type="Proteomes" id="UP000583556">
    <property type="component" value="Unassembled WGS sequence"/>
</dbReference>